<dbReference type="Pfam" id="PF02638">
    <property type="entry name" value="GHL10"/>
    <property type="match status" value="1"/>
</dbReference>
<dbReference type="SUPFAM" id="SSF51445">
    <property type="entry name" value="(Trans)glycosidases"/>
    <property type="match status" value="1"/>
</dbReference>
<feature type="region of interest" description="Disordered" evidence="2">
    <location>
        <begin position="320"/>
        <end position="346"/>
    </location>
</feature>
<dbReference type="RefSeq" id="WP_105219548.1">
    <property type="nucleotide sequence ID" value="NZ_CAWNSU010000039.1"/>
</dbReference>
<evidence type="ECO:0000313" key="5">
    <source>
        <dbReference type="Proteomes" id="UP000441797"/>
    </source>
</evidence>
<evidence type="ECO:0000256" key="1">
    <source>
        <dbReference type="ARBA" id="ARBA00022729"/>
    </source>
</evidence>
<feature type="domain" description="Glycosyl hydrolase-like 10" evidence="3">
    <location>
        <begin position="122"/>
        <end position="261"/>
    </location>
</feature>
<keyword evidence="5" id="KW-1185">Reference proteome</keyword>
<dbReference type="Gene3D" id="3.20.20.80">
    <property type="entry name" value="Glycosidases"/>
    <property type="match status" value="1"/>
</dbReference>
<dbReference type="InterPro" id="IPR052177">
    <property type="entry name" value="Divisome_Glycosyl_Hydrolase"/>
</dbReference>
<dbReference type="Proteomes" id="UP000441797">
    <property type="component" value="Unassembled WGS sequence"/>
</dbReference>
<evidence type="ECO:0000256" key="2">
    <source>
        <dbReference type="SAM" id="MobiDB-lite"/>
    </source>
</evidence>
<evidence type="ECO:0000313" key="4">
    <source>
        <dbReference type="EMBL" id="MUL37668.1"/>
    </source>
</evidence>
<evidence type="ECO:0000259" key="3">
    <source>
        <dbReference type="Pfam" id="PF02638"/>
    </source>
</evidence>
<dbReference type="EMBL" id="NAPY01000025">
    <property type="protein sequence ID" value="MUL37668.1"/>
    <property type="molecule type" value="Genomic_DNA"/>
</dbReference>
<proteinExistence type="predicted"/>
<gene>
    <name evidence="4" type="ORF">BWI75_15375</name>
</gene>
<feature type="compositionally biased region" description="Pro residues" evidence="2">
    <location>
        <begin position="328"/>
        <end position="339"/>
    </location>
</feature>
<comment type="caution">
    <text evidence="4">The sequence shown here is derived from an EMBL/GenBank/DDBJ whole genome shotgun (WGS) entry which is preliminary data.</text>
</comment>
<dbReference type="InterPro" id="IPR017853">
    <property type="entry name" value="GH"/>
</dbReference>
<protein>
    <recommendedName>
        <fullName evidence="3">Glycosyl hydrolase-like 10 domain-containing protein</fullName>
    </recommendedName>
</protein>
<name>A0A6N8FX29_9CHRO</name>
<dbReference type="PANTHER" id="PTHR43405">
    <property type="entry name" value="GLYCOSYL HYDROLASE DIGH"/>
    <property type="match status" value="1"/>
</dbReference>
<dbReference type="PANTHER" id="PTHR43405:SF1">
    <property type="entry name" value="GLYCOSYL HYDROLASE DIGH"/>
    <property type="match status" value="1"/>
</dbReference>
<dbReference type="OrthoDB" id="418487at2"/>
<sequence>MSNHRLRSARPRFAWQRLLATVLTGSLVSTNFGSPPPAKAQTTAYCQLTAAATQEKETLRQSALQGNTEAQNRYRALVNQHAQILRDCRNRTWPQTQAVWLRLYPCDLQPGVLDKVMDRVVNRGYNQVYIEVFYDGQVLLPTAANPTVWPSVVRTPGSERTDLLAQAIQKGRERGLKVYAWMFMMNFGYSYGQRPDRQSVLARNSKGDTSLYVVDNASQVFIDPYNLQAKRDYYQLILEIIRRRPDGVLFDYVRYPRGSGAGSVVNRVQDLWIHSEAAQQALHRRALNHKGLNLIQRFVSKGYITAGDIEAIDRLYPQEGEPLWQGRTPPPAPQPPNEPPTAAQRQPQLQWELWQLSVAHAIQGIIDFLAIAAWPVQRQGMKTGAVFFPDGNQAVGRQGYDSRLQPWDRFPTTLEWHPMSYAACNNTSCIAALVQRVLQYAPSGTQVIPAIAGVWGKPISNRPSLEAQMQALRAYAPRIQGVSHFALSWQEPQLESERKSCRIR</sequence>
<dbReference type="InterPro" id="IPR003790">
    <property type="entry name" value="GHL10"/>
</dbReference>
<organism evidence="4 5">
    <name type="scientific">Gloeocapsopsis dulcis AAB1 = 1H9</name>
    <dbReference type="NCBI Taxonomy" id="1433147"/>
    <lineage>
        <taxon>Bacteria</taxon>
        <taxon>Bacillati</taxon>
        <taxon>Cyanobacteriota</taxon>
        <taxon>Cyanophyceae</taxon>
        <taxon>Oscillatoriophycideae</taxon>
        <taxon>Chroococcales</taxon>
        <taxon>Chroococcaceae</taxon>
        <taxon>Gloeocapsopsis</taxon>
        <taxon>Gloeocapsopsis dulcis</taxon>
    </lineage>
</organism>
<accession>A0A6N8FX29</accession>
<reference evidence="4 5" key="1">
    <citation type="journal article" date="2019" name="Front. Microbiol.">
        <title>Genomic Features for Desiccation Tolerance and Sugar Biosynthesis in the Extremophile Gloeocapsopsis sp. UTEX B3054.</title>
        <authorList>
            <person name="Urrejola C."/>
            <person name="Alcorta J."/>
            <person name="Salas L."/>
            <person name="Vasquez M."/>
            <person name="Polz M.F."/>
            <person name="Vicuna R."/>
            <person name="Diez B."/>
        </authorList>
    </citation>
    <scope>NUCLEOTIDE SEQUENCE [LARGE SCALE GENOMIC DNA]</scope>
    <source>
        <strain evidence="4 5">1H9</strain>
    </source>
</reference>
<dbReference type="AlphaFoldDB" id="A0A6N8FX29"/>
<keyword evidence="1" id="KW-0732">Signal</keyword>